<gene>
    <name evidence="1" type="ORF">HLH44_18675</name>
</gene>
<name>A0A7W4PKB2_9PROT</name>
<dbReference type="EMBL" id="JABEQP010000020">
    <property type="protein sequence ID" value="MBB2199434.1"/>
    <property type="molecule type" value="Genomic_DNA"/>
</dbReference>
<evidence type="ECO:0000313" key="2">
    <source>
        <dbReference type="Proteomes" id="UP000530320"/>
    </source>
</evidence>
<organism evidence="1 2">
    <name type="scientific">Gluconacetobacter dulcium</name>
    <dbReference type="NCBI Taxonomy" id="2729096"/>
    <lineage>
        <taxon>Bacteria</taxon>
        <taxon>Pseudomonadati</taxon>
        <taxon>Pseudomonadota</taxon>
        <taxon>Alphaproteobacteria</taxon>
        <taxon>Acetobacterales</taxon>
        <taxon>Acetobacteraceae</taxon>
        <taxon>Gluconacetobacter</taxon>
    </lineage>
</organism>
<sequence length="50" mass="5547">MNTGKVISLKIGGWAADLLEMSADFKCVEQRVSDDYNAEQIQQQANGIEM</sequence>
<reference evidence="1 2" key="1">
    <citation type="submission" date="2020-04" db="EMBL/GenBank/DDBJ databases">
        <title>Description of novel Gluconacetobacter.</title>
        <authorList>
            <person name="Sombolestani A."/>
        </authorList>
    </citation>
    <scope>NUCLEOTIDE SEQUENCE [LARGE SCALE GENOMIC DNA]</scope>
    <source>
        <strain evidence="1 2">LMG 22058</strain>
    </source>
</reference>
<evidence type="ECO:0000313" key="1">
    <source>
        <dbReference type="EMBL" id="MBB2199434.1"/>
    </source>
</evidence>
<accession>A0A7W4PKB2</accession>
<proteinExistence type="predicted"/>
<dbReference type="Proteomes" id="UP000530320">
    <property type="component" value="Unassembled WGS sequence"/>
</dbReference>
<dbReference type="AlphaFoldDB" id="A0A7W4PKB2"/>
<dbReference type="RefSeq" id="WP_183010374.1">
    <property type="nucleotide sequence ID" value="NZ_JABEQP010000020.1"/>
</dbReference>
<protein>
    <submittedName>
        <fullName evidence="1">Uncharacterized protein</fullName>
    </submittedName>
</protein>
<comment type="caution">
    <text evidence="1">The sequence shown here is derived from an EMBL/GenBank/DDBJ whole genome shotgun (WGS) entry which is preliminary data.</text>
</comment>